<organism evidence="9 10">
    <name type="scientific">Riccia sorocarpa</name>
    <dbReference type="NCBI Taxonomy" id="122646"/>
    <lineage>
        <taxon>Eukaryota</taxon>
        <taxon>Viridiplantae</taxon>
        <taxon>Streptophyta</taxon>
        <taxon>Embryophyta</taxon>
        <taxon>Marchantiophyta</taxon>
        <taxon>Marchantiopsida</taxon>
        <taxon>Marchantiidae</taxon>
        <taxon>Marchantiales</taxon>
        <taxon>Ricciaceae</taxon>
        <taxon>Riccia</taxon>
    </lineage>
</organism>
<reference evidence="9 10" key="1">
    <citation type="submission" date="2024-09" db="EMBL/GenBank/DDBJ databases">
        <title>Chromosome-scale assembly of Riccia sorocarpa.</title>
        <authorList>
            <person name="Paukszto L."/>
        </authorList>
    </citation>
    <scope>NUCLEOTIDE SEQUENCE [LARGE SCALE GENOMIC DNA]</scope>
    <source>
        <strain evidence="9">LP-2024</strain>
        <tissue evidence="9">Aerial parts of the thallus</tissue>
    </source>
</reference>
<comment type="subcellular location">
    <subcellularLocation>
        <location evidence="1">Membrane</location>
        <topology evidence="1">Multi-pass membrane protein</topology>
    </subcellularLocation>
</comment>
<gene>
    <name evidence="9" type="ORF">R1sor_008427</name>
</gene>
<keyword evidence="5 6" id="KW-0472">Membrane</keyword>
<evidence type="ECO:0000256" key="2">
    <source>
        <dbReference type="ARBA" id="ARBA00009324"/>
    </source>
</evidence>
<dbReference type="InterPro" id="IPR006694">
    <property type="entry name" value="Fatty_acid_hydroxylase"/>
</dbReference>
<evidence type="ECO:0000256" key="3">
    <source>
        <dbReference type="ARBA" id="ARBA00022692"/>
    </source>
</evidence>
<dbReference type="EMBL" id="JBJQOH010000003">
    <property type="protein sequence ID" value="KAL3694776.1"/>
    <property type="molecule type" value="Genomic_DNA"/>
</dbReference>
<feature type="domain" description="Fatty acid hydroxylase" evidence="7">
    <location>
        <begin position="131"/>
        <end position="270"/>
    </location>
</feature>
<dbReference type="Pfam" id="PF04116">
    <property type="entry name" value="FA_hydroxylase"/>
    <property type="match status" value="1"/>
</dbReference>
<proteinExistence type="inferred from homology"/>
<dbReference type="Proteomes" id="UP001633002">
    <property type="component" value="Unassembled WGS sequence"/>
</dbReference>
<feature type="domain" description="Very-long-chain aldehyde decarbonylase CER1-like C-terminal" evidence="8">
    <location>
        <begin position="449"/>
        <end position="619"/>
    </location>
</feature>
<name>A0ABD3HVI1_9MARC</name>
<evidence type="ECO:0000259" key="7">
    <source>
        <dbReference type="Pfam" id="PF04116"/>
    </source>
</evidence>
<evidence type="ECO:0000313" key="9">
    <source>
        <dbReference type="EMBL" id="KAL3694776.1"/>
    </source>
</evidence>
<feature type="transmembrane region" description="Helical" evidence="6">
    <location>
        <begin position="323"/>
        <end position="342"/>
    </location>
</feature>
<dbReference type="PANTHER" id="PTHR11863">
    <property type="entry name" value="STEROL DESATURASE"/>
    <property type="match status" value="1"/>
</dbReference>
<dbReference type="InterPro" id="IPR036291">
    <property type="entry name" value="NAD(P)-bd_dom_sf"/>
</dbReference>
<dbReference type="Pfam" id="PF12076">
    <property type="entry name" value="CER1-like_C"/>
    <property type="match status" value="1"/>
</dbReference>
<comment type="caution">
    <text evidence="9">The sequence shown here is derived from an EMBL/GenBank/DDBJ whole genome shotgun (WGS) entry which is preliminary data.</text>
</comment>
<keyword evidence="4 6" id="KW-1133">Transmembrane helix</keyword>
<evidence type="ECO:0000256" key="1">
    <source>
        <dbReference type="ARBA" id="ARBA00004141"/>
    </source>
</evidence>
<dbReference type="AlphaFoldDB" id="A0ABD3HVI1"/>
<evidence type="ECO:0000256" key="5">
    <source>
        <dbReference type="ARBA" id="ARBA00023136"/>
    </source>
</evidence>
<evidence type="ECO:0000313" key="10">
    <source>
        <dbReference type="Proteomes" id="UP001633002"/>
    </source>
</evidence>
<comment type="similarity">
    <text evidence="2">Belongs to the sterol desaturase family.</text>
</comment>
<sequence>MATAPGILSEWPWERMGNMKYLLFLPIVAKSAYQNLTGNPGDNICLHVLLGTALRYLHGQAWMTVSRFYAVTEKHQIQRKGTSFKQVDREGHWDDYLILQAWLIVLVHGFIPAFQNMPMWDTNGILTLLLLHAGPTEFIYYWAHRALHHHSLFSRYHSHHHSSFVTEPITGVVHPFAEHILYALNFAIPLIGTRILGGASIGMLYFYWLWFDFMNAIGHCNFEFIPTWVFKAFPPLKYLVYTPSFHSLHHTQVHTNFSLFMPIYDYLGGTVDKNTDLLYENSRKGRKDQVDSVFLAHGTELLSLFHLSFGIPSFAAQPYKAKWYLLPLWPLTVPIMLALWAFGHPFVADTYSLEDKNSQTWIIPRYSFQYSMKSERKRINRLIEEAILSAEANGVKVISLGALNKSEQLNGGGKIFVQKHQNLNIRVVHGDTLTAAAVVHKIPKDVTEVFLTGATSIVGRAVALYLCRRDVRVLMLTSSQERFESIFKEAPVDCRKYLVHVTKYQDGANCKTWIIGKTATVKEQQSAPSGTHFNQFAIPALEPARKDCTYGTLAAMHLPKTMKGVRACEMTLPRGVVHASHAGGLVHALEGWPHHEVGQIDVNRMDVIWNAALRHGFLPVD</sequence>
<evidence type="ECO:0000259" key="8">
    <source>
        <dbReference type="Pfam" id="PF12076"/>
    </source>
</evidence>
<dbReference type="SUPFAM" id="SSF51735">
    <property type="entry name" value="NAD(P)-binding Rossmann-fold domains"/>
    <property type="match status" value="1"/>
</dbReference>
<dbReference type="InterPro" id="IPR050307">
    <property type="entry name" value="Sterol_Desaturase_Related"/>
</dbReference>
<keyword evidence="3 6" id="KW-0812">Transmembrane</keyword>
<protein>
    <recommendedName>
        <fullName evidence="11">Aldehyde oxygenase (deformylating)</fullName>
    </recommendedName>
</protein>
<evidence type="ECO:0000256" key="4">
    <source>
        <dbReference type="ARBA" id="ARBA00022989"/>
    </source>
</evidence>
<dbReference type="GO" id="GO:0016020">
    <property type="term" value="C:membrane"/>
    <property type="evidence" value="ECO:0007669"/>
    <property type="project" value="UniProtKB-SubCell"/>
</dbReference>
<accession>A0ABD3HVI1</accession>
<evidence type="ECO:0000256" key="6">
    <source>
        <dbReference type="SAM" id="Phobius"/>
    </source>
</evidence>
<dbReference type="InterPro" id="IPR021940">
    <property type="entry name" value="CER1-like_C"/>
</dbReference>
<feature type="transmembrane region" description="Helical" evidence="6">
    <location>
        <begin position="180"/>
        <end position="208"/>
    </location>
</feature>
<feature type="transmembrane region" description="Helical" evidence="6">
    <location>
        <begin position="293"/>
        <end position="311"/>
    </location>
</feature>
<evidence type="ECO:0008006" key="11">
    <source>
        <dbReference type="Google" id="ProtNLM"/>
    </source>
</evidence>
<keyword evidence="10" id="KW-1185">Reference proteome</keyword>